<comment type="caution">
    <text evidence="3">The sequence shown here is derived from an EMBL/GenBank/DDBJ whole genome shotgun (WGS) entry which is preliminary data.</text>
</comment>
<name>A0A9K3GKK5_9EUKA</name>
<evidence type="ECO:0000313" key="4">
    <source>
        <dbReference type="Proteomes" id="UP000265618"/>
    </source>
</evidence>
<dbReference type="Proteomes" id="UP000265618">
    <property type="component" value="Unassembled WGS sequence"/>
</dbReference>
<dbReference type="SUPFAM" id="SSF82199">
    <property type="entry name" value="SET domain"/>
    <property type="match status" value="1"/>
</dbReference>
<feature type="region of interest" description="Disordered" evidence="1">
    <location>
        <begin position="33"/>
        <end position="95"/>
    </location>
</feature>
<dbReference type="OrthoDB" id="265717at2759"/>
<dbReference type="Pfam" id="PF00856">
    <property type="entry name" value="SET"/>
    <property type="match status" value="1"/>
</dbReference>
<dbReference type="InterPro" id="IPR046341">
    <property type="entry name" value="SET_dom_sf"/>
</dbReference>
<dbReference type="EMBL" id="BDIP01002079">
    <property type="protein sequence ID" value="GIQ85691.1"/>
    <property type="molecule type" value="Genomic_DNA"/>
</dbReference>
<dbReference type="PANTHER" id="PTHR47332">
    <property type="entry name" value="SET DOMAIN-CONTAINING PROTEIN 5"/>
    <property type="match status" value="1"/>
</dbReference>
<feature type="compositionally biased region" description="Acidic residues" evidence="1">
    <location>
        <begin position="39"/>
        <end position="52"/>
    </location>
</feature>
<feature type="compositionally biased region" description="Basic and acidic residues" evidence="1">
    <location>
        <begin position="69"/>
        <end position="95"/>
    </location>
</feature>
<dbReference type="CDD" id="cd20071">
    <property type="entry name" value="SET_SMYD"/>
    <property type="match status" value="1"/>
</dbReference>
<organism evidence="3 4">
    <name type="scientific">Kipferlia bialata</name>
    <dbReference type="NCBI Taxonomy" id="797122"/>
    <lineage>
        <taxon>Eukaryota</taxon>
        <taxon>Metamonada</taxon>
        <taxon>Carpediemonas-like organisms</taxon>
        <taxon>Kipferlia</taxon>
    </lineage>
</organism>
<dbReference type="PANTHER" id="PTHR47332:SF4">
    <property type="entry name" value="SET DOMAIN-CONTAINING PROTEIN 5"/>
    <property type="match status" value="1"/>
</dbReference>
<protein>
    <recommendedName>
        <fullName evidence="2">SET domain-containing protein</fullName>
    </recommendedName>
</protein>
<evidence type="ECO:0000256" key="1">
    <source>
        <dbReference type="SAM" id="MobiDB-lite"/>
    </source>
</evidence>
<accession>A0A9K3GKK5</accession>
<keyword evidence="4" id="KW-1185">Reference proteome</keyword>
<evidence type="ECO:0000259" key="2">
    <source>
        <dbReference type="Pfam" id="PF00856"/>
    </source>
</evidence>
<dbReference type="InterPro" id="IPR001214">
    <property type="entry name" value="SET_dom"/>
</dbReference>
<dbReference type="Gene3D" id="2.170.270.10">
    <property type="entry name" value="SET domain"/>
    <property type="match status" value="1"/>
</dbReference>
<feature type="domain" description="SET" evidence="2">
    <location>
        <begin position="108"/>
        <end position="150"/>
    </location>
</feature>
<proteinExistence type="predicted"/>
<evidence type="ECO:0000313" key="3">
    <source>
        <dbReference type="EMBL" id="GIQ85691.1"/>
    </source>
</evidence>
<reference evidence="3 4" key="1">
    <citation type="journal article" date="2018" name="PLoS ONE">
        <title>The draft genome of Kipferlia bialata reveals reductive genome evolution in fornicate parasites.</title>
        <authorList>
            <person name="Tanifuji G."/>
            <person name="Takabayashi S."/>
            <person name="Kume K."/>
            <person name="Takagi M."/>
            <person name="Nakayama T."/>
            <person name="Kamikawa R."/>
            <person name="Inagaki Y."/>
            <person name="Hashimoto T."/>
        </authorList>
    </citation>
    <scope>NUCLEOTIDE SEQUENCE [LARGE SCALE GENOMIC DNA]</scope>
    <source>
        <strain evidence="3">NY0173</strain>
    </source>
</reference>
<gene>
    <name evidence="3" type="ORF">KIPB_007401</name>
</gene>
<dbReference type="AlphaFoldDB" id="A0A9K3GKK5"/>
<sequence>YQPETKQMNRIIQALNKTTPSNRELFWSLAKYAPVTEDTPAETETASEEAEERDPSTSVSIAWASAFTSKHDPPMRDEGERVGEAEKEREEQERKGKGIDMGVFAICGRLKHSCVPNTSRTWLDAGRVGSRLIVRAACDIAEGTELTTSYIDMGQVFAKRQKELEERHSIRCTCPCCSQMLDKMEDSDKRRDTIQRTHRYILDQVERKKMVYGPTTMILKKLPAMIQAEYGDCPSVLMEHYRLLFRVHMSAGYVELARDAAYDALEQQILCHGYNKECEEWVGYCKDPQSHEEARSQEMGIATPHARKAFAPKYSVGDMETSLTINPFSPKYTVGDMETPETLFKTVMKKGTQRRDRSRRR</sequence>
<feature type="non-terminal residue" evidence="3">
    <location>
        <position position="1"/>
    </location>
</feature>
<dbReference type="InterPro" id="IPR053185">
    <property type="entry name" value="SET_domain_protein"/>
</dbReference>